<name>A0A5J5AXS6_9ASTE</name>
<evidence type="ECO:0000313" key="1">
    <source>
        <dbReference type="EMBL" id="KAA8535885.1"/>
    </source>
</evidence>
<accession>A0A5J5AXS6</accession>
<reference evidence="1 2" key="1">
    <citation type="submission" date="2019-09" db="EMBL/GenBank/DDBJ databases">
        <title>A chromosome-level genome assembly of the Chinese tupelo Nyssa sinensis.</title>
        <authorList>
            <person name="Yang X."/>
            <person name="Kang M."/>
            <person name="Yang Y."/>
            <person name="Xiong H."/>
            <person name="Wang M."/>
            <person name="Zhang Z."/>
            <person name="Wang Z."/>
            <person name="Wu H."/>
            <person name="Ma T."/>
            <person name="Liu J."/>
            <person name="Xi Z."/>
        </authorList>
    </citation>
    <scope>NUCLEOTIDE SEQUENCE [LARGE SCALE GENOMIC DNA]</scope>
    <source>
        <strain evidence="1">J267</strain>
        <tissue evidence="1">Leaf</tissue>
    </source>
</reference>
<dbReference type="EMBL" id="CM018040">
    <property type="protein sequence ID" value="KAA8535885.1"/>
    <property type="molecule type" value="Genomic_DNA"/>
</dbReference>
<evidence type="ECO:0000313" key="2">
    <source>
        <dbReference type="Proteomes" id="UP000325577"/>
    </source>
</evidence>
<dbReference type="Proteomes" id="UP000325577">
    <property type="component" value="Linkage Group LG17"/>
</dbReference>
<gene>
    <name evidence="1" type="ORF">F0562_030888</name>
</gene>
<dbReference type="AlphaFoldDB" id="A0A5J5AXS6"/>
<protein>
    <submittedName>
        <fullName evidence="1">Uncharacterized protein</fullName>
    </submittedName>
</protein>
<organism evidence="1 2">
    <name type="scientific">Nyssa sinensis</name>
    <dbReference type="NCBI Taxonomy" id="561372"/>
    <lineage>
        <taxon>Eukaryota</taxon>
        <taxon>Viridiplantae</taxon>
        <taxon>Streptophyta</taxon>
        <taxon>Embryophyta</taxon>
        <taxon>Tracheophyta</taxon>
        <taxon>Spermatophyta</taxon>
        <taxon>Magnoliopsida</taxon>
        <taxon>eudicotyledons</taxon>
        <taxon>Gunneridae</taxon>
        <taxon>Pentapetalae</taxon>
        <taxon>asterids</taxon>
        <taxon>Cornales</taxon>
        <taxon>Nyssaceae</taxon>
        <taxon>Nyssa</taxon>
    </lineage>
</organism>
<proteinExistence type="predicted"/>
<sequence length="106" mass="12000">MVLRHLDTWRRLENAGDTEGCKRCNCSSLLETEAELEEEETETCEKSAVDKSLQKTVIHNDSEQNPDSALPATPLRGGIRWKKEHPHFTYLLSPLLPNGYGKSANY</sequence>
<keyword evidence="2" id="KW-1185">Reference proteome</keyword>